<sequence length="367" mass="40038">MEEHAEVVVGQRIVGCGVVEQRGPLAARGAQEDLREGVDRERVAAPGGHGASGGDLQIQGPDTAFGVPEVAVGPHDRQSYSSSIMIAGMTDETWVLFDYGGVISRDQPDADRAALERAAGVDPEAFWASYWNHRRPFDDGSYTTADYWQAIAADLETRWDHARIELLADLDVRSWLHLDAGTTEIIRALAARDRPMALLSNAPRTIAAALADLPELAPLRQLYFSCDLRLAKPDPDIYHRVLDGLGAPAERVVFIDDRPENLTAAAAVGIRPIHFTTSAELATDLARELDDSSAAYRGKFPGQRRNTSIRESVVQHDAAGMRCRGYPCHPFRFANCFVSLNVSIRRRVPGRSARGESGLGYVSGGRP</sequence>
<dbReference type="Pfam" id="PF00702">
    <property type="entry name" value="Hydrolase"/>
    <property type="match status" value="1"/>
</dbReference>
<dbReference type="InterPro" id="IPR023214">
    <property type="entry name" value="HAD_sf"/>
</dbReference>
<dbReference type="SFLD" id="SFLDS00003">
    <property type="entry name" value="Haloacid_Dehalogenase"/>
    <property type="match status" value="1"/>
</dbReference>
<dbReference type="PANTHER" id="PTHR43611">
    <property type="entry name" value="ALPHA-D-GLUCOSE 1-PHOSPHATE PHOSPHATASE"/>
    <property type="match status" value="1"/>
</dbReference>
<evidence type="ECO:0000313" key="2">
    <source>
        <dbReference type="Proteomes" id="UP000221961"/>
    </source>
</evidence>
<dbReference type="Proteomes" id="UP000221961">
    <property type="component" value="Chromosome"/>
</dbReference>
<evidence type="ECO:0000313" key="1">
    <source>
        <dbReference type="EMBL" id="ATL71608.1"/>
    </source>
</evidence>
<reference evidence="1 2" key="1">
    <citation type="submission" date="2017-10" db="EMBL/GenBank/DDBJ databases">
        <title>Comparative genomics between pathogenic Norcardia.</title>
        <authorList>
            <person name="Zeng L."/>
        </authorList>
    </citation>
    <scope>NUCLEOTIDE SEQUENCE [LARGE SCALE GENOMIC DNA]</scope>
    <source>
        <strain evidence="1 2">NC_YFY_NT001</strain>
    </source>
</reference>
<dbReference type="PANTHER" id="PTHR43611:SF3">
    <property type="entry name" value="FLAVIN MONONUCLEOTIDE HYDROLASE 1, CHLOROPLATIC"/>
    <property type="match status" value="1"/>
</dbReference>
<name>A0A291RWH4_9NOCA</name>
<protein>
    <recommendedName>
        <fullName evidence="3">HAD-IA family hydrolase</fullName>
    </recommendedName>
</protein>
<dbReference type="KEGG" id="ntp:CRH09_07860"/>
<dbReference type="InterPro" id="IPR006439">
    <property type="entry name" value="HAD-SF_hydro_IA"/>
</dbReference>
<dbReference type="InterPro" id="IPR036412">
    <property type="entry name" value="HAD-like_sf"/>
</dbReference>
<dbReference type="SFLD" id="SFLDG01129">
    <property type="entry name" value="C1.5:_HAD__Beta-PGM__Phosphata"/>
    <property type="match status" value="1"/>
</dbReference>
<dbReference type="PRINTS" id="PR00413">
    <property type="entry name" value="HADHALOGNASE"/>
</dbReference>
<dbReference type="Gene3D" id="3.40.50.1000">
    <property type="entry name" value="HAD superfamily/HAD-like"/>
    <property type="match status" value="1"/>
</dbReference>
<organism evidence="1 2">
    <name type="scientific">Nocardia terpenica</name>
    <dbReference type="NCBI Taxonomy" id="455432"/>
    <lineage>
        <taxon>Bacteria</taxon>
        <taxon>Bacillati</taxon>
        <taxon>Actinomycetota</taxon>
        <taxon>Actinomycetes</taxon>
        <taxon>Mycobacteriales</taxon>
        <taxon>Nocardiaceae</taxon>
        <taxon>Nocardia</taxon>
    </lineage>
</organism>
<accession>A0A291RWH4</accession>
<proteinExistence type="predicted"/>
<dbReference type="EMBL" id="CP023778">
    <property type="protein sequence ID" value="ATL71608.1"/>
    <property type="molecule type" value="Genomic_DNA"/>
</dbReference>
<dbReference type="NCBIfam" id="TIGR01509">
    <property type="entry name" value="HAD-SF-IA-v3"/>
    <property type="match status" value="1"/>
</dbReference>
<dbReference type="AlphaFoldDB" id="A0A291RWH4"/>
<dbReference type="SUPFAM" id="SSF56784">
    <property type="entry name" value="HAD-like"/>
    <property type="match status" value="1"/>
</dbReference>
<gene>
    <name evidence="1" type="ORF">CRH09_07860</name>
</gene>
<evidence type="ECO:0008006" key="3">
    <source>
        <dbReference type="Google" id="ProtNLM"/>
    </source>
</evidence>
<dbReference type="CDD" id="cd02603">
    <property type="entry name" value="HAD_sEH-N_like"/>
    <property type="match status" value="1"/>
</dbReference>